<evidence type="ECO:0000259" key="12">
    <source>
        <dbReference type="PROSITE" id="PS51462"/>
    </source>
</evidence>
<organism evidence="13 14">
    <name type="scientific">Actinorugispora endophytica</name>
    <dbReference type="NCBI Taxonomy" id="1605990"/>
    <lineage>
        <taxon>Bacteria</taxon>
        <taxon>Bacillati</taxon>
        <taxon>Actinomycetota</taxon>
        <taxon>Actinomycetes</taxon>
        <taxon>Streptosporangiales</taxon>
        <taxon>Nocardiopsidaceae</taxon>
        <taxon>Actinorugispora</taxon>
    </lineage>
</organism>
<dbReference type="SUPFAM" id="SSF55811">
    <property type="entry name" value="Nudix"/>
    <property type="match status" value="1"/>
</dbReference>
<dbReference type="AlphaFoldDB" id="A0A4R6V5G8"/>
<feature type="active site" evidence="10 11">
    <location>
        <position position="129"/>
    </location>
</feature>
<comment type="caution">
    <text evidence="13">The sequence shown here is derived from an EMBL/GenBank/DDBJ whole genome shotgun (WGS) entry which is preliminary data.</text>
</comment>
<dbReference type="NCBIfam" id="NF002995">
    <property type="entry name" value="PRK03759.1"/>
    <property type="match status" value="1"/>
</dbReference>
<comment type="cofactor">
    <cofactor evidence="10">
        <name>Mg(2+)</name>
        <dbReference type="ChEBI" id="CHEBI:18420"/>
    </cofactor>
    <text evidence="10">Binds 1 Mg(2+) ion per subunit. The magnesium ion binds only when substrate is bound.</text>
</comment>
<dbReference type="PANTHER" id="PTHR10885:SF0">
    <property type="entry name" value="ISOPENTENYL-DIPHOSPHATE DELTA-ISOMERASE"/>
    <property type="match status" value="1"/>
</dbReference>
<protein>
    <recommendedName>
        <fullName evidence="3 10">Isopentenyl-diphosphate Delta-isomerase</fullName>
        <shortName evidence="10">IPP isomerase</shortName>
        <ecNumber evidence="3 10">5.3.3.2</ecNumber>
    </recommendedName>
    <alternativeName>
        <fullName evidence="10">IPP:DMAPP isomerase</fullName>
    </alternativeName>
    <alternativeName>
        <fullName evidence="10">Isopentenyl pyrophosphate isomerase</fullName>
    </alternativeName>
</protein>
<evidence type="ECO:0000313" key="13">
    <source>
        <dbReference type="EMBL" id="TDQ55574.1"/>
    </source>
</evidence>
<dbReference type="GO" id="GO:0046872">
    <property type="term" value="F:metal ion binding"/>
    <property type="evidence" value="ECO:0007669"/>
    <property type="project" value="UniProtKB-KW"/>
</dbReference>
<dbReference type="PIRSF" id="PIRSF018427">
    <property type="entry name" value="Isopntndiph_ism"/>
    <property type="match status" value="1"/>
</dbReference>
<keyword evidence="8 10" id="KW-0414">Isoprene biosynthesis</keyword>
<evidence type="ECO:0000313" key="14">
    <source>
        <dbReference type="Proteomes" id="UP000295281"/>
    </source>
</evidence>
<dbReference type="GO" id="GO:0050992">
    <property type="term" value="P:dimethylallyl diphosphate biosynthetic process"/>
    <property type="evidence" value="ECO:0007669"/>
    <property type="project" value="UniProtKB-UniRule"/>
</dbReference>
<dbReference type="CDD" id="cd02885">
    <property type="entry name" value="NUDIX_IPP_Isomerase"/>
    <property type="match status" value="1"/>
</dbReference>
<comment type="similarity">
    <text evidence="2 10">Belongs to the IPP isomerase type 1 family.</text>
</comment>
<evidence type="ECO:0000256" key="7">
    <source>
        <dbReference type="ARBA" id="ARBA00023211"/>
    </source>
</evidence>
<dbReference type="EMBL" id="SNYN01000001">
    <property type="protein sequence ID" value="TDQ55574.1"/>
    <property type="molecule type" value="Genomic_DNA"/>
</dbReference>
<comment type="catalytic activity">
    <reaction evidence="10">
        <text>isopentenyl diphosphate = dimethylallyl diphosphate</text>
        <dbReference type="Rhea" id="RHEA:23284"/>
        <dbReference type="ChEBI" id="CHEBI:57623"/>
        <dbReference type="ChEBI" id="CHEBI:128769"/>
        <dbReference type="EC" id="5.3.3.2"/>
    </reaction>
</comment>
<evidence type="ECO:0000256" key="5">
    <source>
        <dbReference type="ARBA" id="ARBA00022723"/>
    </source>
</evidence>
<dbReference type="InterPro" id="IPR056375">
    <property type="entry name" value="Idi_bact"/>
</dbReference>
<keyword evidence="7 10" id="KW-0464">Manganese</keyword>
<dbReference type="OrthoDB" id="9809458at2"/>
<feature type="binding site" evidence="10">
    <location>
        <position position="82"/>
    </location>
    <ligand>
        <name>Mn(2+)</name>
        <dbReference type="ChEBI" id="CHEBI:29035"/>
    </ligand>
</feature>
<name>A0A4R6V5G8_9ACTN</name>
<evidence type="ECO:0000256" key="3">
    <source>
        <dbReference type="ARBA" id="ARBA00012057"/>
    </source>
</evidence>
<evidence type="ECO:0000256" key="2">
    <source>
        <dbReference type="ARBA" id="ARBA00007579"/>
    </source>
</evidence>
<dbReference type="Gene3D" id="3.90.79.10">
    <property type="entry name" value="Nucleoside Triphosphate Pyrophosphohydrolase"/>
    <property type="match status" value="1"/>
</dbReference>
<dbReference type="GO" id="GO:0008299">
    <property type="term" value="P:isoprenoid biosynthetic process"/>
    <property type="evidence" value="ECO:0007669"/>
    <property type="project" value="UniProtKB-UniRule"/>
</dbReference>
<feature type="domain" description="Nudix hydrolase" evidence="12">
    <location>
        <begin position="43"/>
        <end position="177"/>
    </location>
</feature>
<dbReference type="Proteomes" id="UP000295281">
    <property type="component" value="Unassembled WGS sequence"/>
</dbReference>
<keyword evidence="5 10" id="KW-0479">Metal-binding</keyword>
<proteinExistence type="inferred from homology"/>
<evidence type="ECO:0000256" key="8">
    <source>
        <dbReference type="ARBA" id="ARBA00023229"/>
    </source>
</evidence>
<evidence type="ECO:0000256" key="10">
    <source>
        <dbReference type="HAMAP-Rule" id="MF_00202"/>
    </source>
</evidence>
<comment type="function">
    <text evidence="10">Catalyzes the 1,3-allylic rearrangement of the homoallylic substrate isopentenyl (IPP) to its highly electrophilic allylic isomer, dimethylallyl diphosphate (DMAPP).</text>
</comment>
<dbReference type="GO" id="GO:0004452">
    <property type="term" value="F:isopentenyl-diphosphate delta-isomerase activity"/>
    <property type="evidence" value="ECO:0007669"/>
    <property type="project" value="UniProtKB-UniRule"/>
</dbReference>
<dbReference type="EC" id="5.3.3.2" evidence="3 10"/>
<dbReference type="NCBIfam" id="TIGR02150">
    <property type="entry name" value="IPP_isom_1"/>
    <property type="match status" value="1"/>
</dbReference>
<dbReference type="GO" id="GO:0005737">
    <property type="term" value="C:cytoplasm"/>
    <property type="evidence" value="ECO:0007669"/>
    <property type="project" value="UniProtKB-SubCell"/>
</dbReference>
<keyword evidence="14" id="KW-1185">Reference proteome</keyword>
<dbReference type="FunFam" id="3.90.79.10:FF:000009">
    <property type="entry name" value="Isopentenyl-diphosphate Delta-isomerase"/>
    <property type="match status" value="1"/>
</dbReference>
<dbReference type="PROSITE" id="PS51462">
    <property type="entry name" value="NUDIX"/>
    <property type="match status" value="1"/>
</dbReference>
<dbReference type="HAMAP" id="MF_00202">
    <property type="entry name" value="Idi"/>
    <property type="match status" value="1"/>
</dbReference>
<feature type="binding site" evidence="10">
    <location>
        <position position="127"/>
    </location>
    <ligand>
        <name>Mn(2+)</name>
        <dbReference type="ChEBI" id="CHEBI:29035"/>
    </ligand>
</feature>
<dbReference type="UniPathway" id="UPA00059">
    <property type="reaction ID" value="UER00104"/>
</dbReference>
<feature type="active site" evidence="10 11">
    <location>
        <position position="80"/>
    </location>
</feature>
<evidence type="ECO:0000256" key="6">
    <source>
        <dbReference type="ARBA" id="ARBA00022842"/>
    </source>
</evidence>
<evidence type="ECO:0000256" key="1">
    <source>
        <dbReference type="ARBA" id="ARBA00004826"/>
    </source>
</evidence>
<feature type="binding site" evidence="10">
    <location>
        <position position="38"/>
    </location>
    <ligand>
        <name>Mn(2+)</name>
        <dbReference type="ChEBI" id="CHEBI:29035"/>
    </ligand>
</feature>
<reference evidence="13 14" key="1">
    <citation type="submission" date="2019-03" db="EMBL/GenBank/DDBJ databases">
        <title>Genomic Encyclopedia of Type Strains, Phase IV (KMG-IV): sequencing the most valuable type-strain genomes for metagenomic binning, comparative biology and taxonomic classification.</title>
        <authorList>
            <person name="Goeker M."/>
        </authorList>
    </citation>
    <scope>NUCLEOTIDE SEQUENCE [LARGE SCALE GENOMIC DNA]</scope>
    <source>
        <strain evidence="13 14">DSM 46770</strain>
    </source>
</reference>
<feature type="binding site" evidence="10">
    <location>
        <position position="129"/>
    </location>
    <ligand>
        <name>Mn(2+)</name>
        <dbReference type="ChEBI" id="CHEBI:29035"/>
    </ligand>
</feature>
<feature type="binding site" evidence="10">
    <location>
        <position position="45"/>
    </location>
    <ligand>
        <name>Mn(2+)</name>
        <dbReference type="ChEBI" id="CHEBI:29035"/>
    </ligand>
</feature>
<accession>A0A4R6V5G8</accession>
<evidence type="ECO:0000256" key="9">
    <source>
        <dbReference type="ARBA" id="ARBA00023235"/>
    </source>
</evidence>
<dbReference type="InterPro" id="IPR011876">
    <property type="entry name" value="IsopentenylPP_isomerase_typ1"/>
</dbReference>
<dbReference type="InterPro" id="IPR000086">
    <property type="entry name" value="NUDIX_hydrolase_dom"/>
</dbReference>
<gene>
    <name evidence="10" type="primary">idi</name>
    <name evidence="13" type="ORF">EV190_101906</name>
</gene>
<evidence type="ECO:0000256" key="4">
    <source>
        <dbReference type="ARBA" id="ARBA00022490"/>
    </source>
</evidence>
<dbReference type="PANTHER" id="PTHR10885">
    <property type="entry name" value="ISOPENTENYL-DIPHOSPHATE DELTA-ISOMERASE"/>
    <property type="match status" value="1"/>
</dbReference>
<sequence length="190" mass="20899">MSGVAKPAEPGGPNEEESVVLLDDERRPIGVAPKSGVHHGETPLHLAFSCYVFDARGRLLVTRRALGKRTWPGVWTNSCCGHPAPGEPSEDAVRRRVRQELGMGIGSLRPALPDFRYRAVDASGVVENEVCPVYVAEPEGDPVPDPEEVMDWRWVDWRTFADMAEAAPWSISPWAAEQAVLLRDALFTNS</sequence>
<feature type="binding site" evidence="10">
    <location>
        <position position="100"/>
    </location>
    <ligand>
        <name>Mg(2+)</name>
        <dbReference type="ChEBI" id="CHEBI:18420"/>
    </ligand>
</feature>
<keyword evidence="4 10" id="KW-0963">Cytoplasm</keyword>
<dbReference type="InterPro" id="IPR015797">
    <property type="entry name" value="NUDIX_hydrolase-like_dom_sf"/>
</dbReference>
<comment type="cofactor">
    <cofactor evidence="10">
        <name>Mn(2+)</name>
        <dbReference type="ChEBI" id="CHEBI:29035"/>
    </cofactor>
    <text evidence="10">Binds 1 Mn(2+) ion per subunit.</text>
</comment>
<comment type="pathway">
    <text evidence="1 10">Isoprenoid biosynthesis; dimethylallyl diphosphate biosynthesis; dimethylallyl diphosphate from isopentenyl diphosphate: step 1/1.</text>
</comment>
<keyword evidence="6 10" id="KW-0460">Magnesium</keyword>
<dbReference type="Pfam" id="PF00293">
    <property type="entry name" value="NUDIX"/>
    <property type="match status" value="1"/>
</dbReference>
<comment type="subcellular location">
    <subcellularLocation>
        <location evidence="10">Cytoplasm</location>
    </subcellularLocation>
</comment>
<keyword evidence="9 10" id="KW-0413">Isomerase</keyword>
<evidence type="ECO:0000256" key="11">
    <source>
        <dbReference type="PIRSR" id="PIRSR018427-1"/>
    </source>
</evidence>
<dbReference type="RefSeq" id="WP_133740067.1">
    <property type="nucleotide sequence ID" value="NZ_SNYN01000001.1"/>
</dbReference>